<sequence length="150" mass="15157">MRRTALFLGGLFLATGASLALAGPAQAHDGNCKKDHGNAASISSHGDRGSAASIGTKGDRGYAAAASLGDDDDTNVIVINDRQFYRGHYYGGYDSAYWLGLGFDFHLGGGSTYYPGYGRGGWGWGFGGGIGIGIGGGFGGGGGFAYNAAV</sequence>
<evidence type="ECO:0000256" key="1">
    <source>
        <dbReference type="SAM" id="MobiDB-lite"/>
    </source>
</evidence>
<comment type="caution">
    <text evidence="3">The sequence shown here is derived from an EMBL/GenBank/DDBJ whole genome shotgun (WGS) entry which is preliminary data.</text>
</comment>
<feature type="chain" id="PRO_5039650833" evidence="2">
    <location>
        <begin position="23"/>
        <end position="150"/>
    </location>
</feature>
<accession>A0A327ZIQ7</accession>
<proteinExistence type="predicted"/>
<keyword evidence="2" id="KW-0732">Signal</keyword>
<dbReference type="Proteomes" id="UP000249341">
    <property type="component" value="Unassembled WGS sequence"/>
</dbReference>
<reference evidence="3 4" key="1">
    <citation type="submission" date="2018-06" db="EMBL/GenBank/DDBJ databases">
        <title>Genomic Encyclopedia of Type Strains, Phase III (KMG-III): the genomes of soil and plant-associated and newly described type strains.</title>
        <authorList>
            <person name="Whitman W."/>
        </authorList>
    </citation>
    <scope>NUCLEOTIDE SEQUENCE [LARGE SCALE GENOMIC DNA]</scope>
    <source>
        <strain evidence="3 4">CGMCC 4.7090</strain>
    </source>
</reference>
<feature type="signal peptide" evidence="2">
    <location>
        <begin position="1"/>
        <end position="22"/>
    </location>
</feature>
<evidence type="ECO:0000256" key="2">
    <source>
        <dbReference type="SAM" id="SignalP"/>
    </source>
</evidence>
<organism evidence="3 4">
    <name type="scientific">Actinoplanes lutulentus</name>
    <dbReference type="NCBI Taxonomy" id="1287878"/>
    <lineage>
        <taxon>Bacteria</taxon>
        <taxon>Bacillati</taxon>
        <taxon>Actinomycetota</taxon>
        <taxon>Actinomycetes</taxon>
        <taxon>Micromonosporales</taxon>
        <taxon>Micromonosporaceae</taxon>
        <taxon>Actinoplanes</taxon>
    </lineage>
</organism>
<evidence type="ECO:0000313" key="3">
    <source>
        <dbReference type="EMBL" id="RAK42732.1"/>
    </source>
</evidence>
<gene>
    <name evidence="3" type="ORF">B0I29_102558</name>
</gene>
<name>A0A327ZIQ7_9ACTN</name>
<evidence type="ECO:0000313" key="4">
    <source>
        <dbReference type="Proteomes" id="UP000249341"/>
    </source>
</evidence>
<keyword evidence="4" id="KW-1185">Reference proteome</keyword>
<protein>
    <submittedName>
        <fullName evidence="3">Uncharacterized protein</fullName>
    </submittedName>
</protein>
<dbReference type="AlphaFoldDB" id="A0A327ZIQ7"/>
<dbReference type="EMBL" id="QLMJ01000002">
    <property type="protein sequence ID" value="RAK42732.1"/>
    <property type="molecule type" value="Genomic_DNA"/>
</dbReference>
<dbReference type="RefSeq" id="WP_111647858.1">
    <property type="nucleotide sequence ID" value="NZ_JACHWI010000003.1"/>
</dbReference>
<feature type="region of interest" description="Disordered" evidence="1">
    <location>
        <begin position="33"/>
        <end position="54"/>
    </location>
</feature>